<dbReference type="HOGENOM" id="CLU_251921_0_0_1"/>
<proteinExistence type="predicted"/>
<dbReference type="Gene3D" id="1.25.40.20">
    <property type="entry name" value="Ankyrin repeat-containing domain"/>
    <property type="match status" value="3"/>
</dbReference>
<dbReference type="GO" id="GO:0006396">
    <property type="term" value="P:RNA processing"/>
    <property type="evidence" value="ECO:0007669"/>
    <property type="project" value="InterPro"/>
</dbReference>
<dbReference type="GO" id="GO:0004525">
    <property type="term" value="F:ribonuclease III activity"/>
    <property type="evidence" value="ECO:0007669"/>
    <property type="project" value="InterPro"/>
</dbReference>
<gene>
    <name evidence="5" type="ORF">TRIADDRAFT_57519</name>
</gene>
<dbReference type="SMART" id="SM00535">
    <property type="entry name" value="RIBOc"/>
    <property type="match status" value="1"/>
</dbReference>
<dbReference type="PROSITE" id="PS50142">
    <property type="entry name" value="RNASE_3_2"/>
    <property type="match status" value="1"/>
</dbReference>
<evidence type="ECO:0000259" key="4">
    <source>
        <dbReference type="PROSITE" id="PS50142"/>
    </source>
</evidence>
<dbReference type="EMBL" id="DS985246">
    <property type="protein sequence ID" value="EDV23873.1"/>
    <property type="molecule type" value="Genomic_DNA"/>
</dbReference>
<dbReference type="Proteomes" id="UP000009022">
    <property type="component" value="Unassembled WGS sequence"/>
</dbReference>
<evidence type="ECO:0000313" key="6">
    <source>
        <dbReference type="Proteomes" id="UP000009022"/>
    </source>
</evidence>
<evidence type="ECO:0000256" key="2">
    <source>
        <dbReference type="ARBA" id="ARBA00023043"/>
    </source>
</evidence>
<protein>
    <recommendedName>
        <fullName evidence="4">RNase III domain-containing protein</fullName>
    </recommendedName>
</protein>
<evidence type="ECO:0000256" key="3">
    <source>
        <dbReference type="SAM" id="MobiDB-lite"/>
    </source>
</evidence>
<feature type="compositionally biased region" description="Low complexity" evidence="3">
    <location>
        <begin position="1018"/>
        <end position="1028"/>
    </location>
</feature>
<sequence length="1440" mass="160571">MQSRSQSDSANGTNAKLAHKANVTAAYEIQKNLKYDFKDSSLLLTALGKDNKLDTSIGLPGRYGNQQILEMIGDAWLRFVVLYKLYEMKEHTDGSAKSFNDATKWLVSNDTVLPEIGKRLGLEKCIRNITDKKKYLANYTEAILGAAVIDDRNLHRSFQVVDRLWSPYINTYKNNDNNCDARPLFVSQEITNQNQANDEKTHGNDFHLPELIPNADYNQTDHDSQSSKESFAIGNDDKKCPYTAMVNPDNVTATVKPSTEAHHSNESNQFDTAESNTVIKVKKVAINTTVDSHVDGLSVAQSKLIVQKAFSSFCNSLSVFQKMVSQLPDINCRHGSAGDTILMKIVTASKLNNSKKLERIQFLLDHGASWNVKNNEGLDALSICQSKNPDLILQLKRKGLISNDGQINDADKLNDKEQDNKIMLNRHIVDPDAIKHSNHVASNVTVNSHTEGKSTPQSDLMEHKAFSSYCSNFNMFKNIITQVSNVNYRHGKAGETILMKIITTKNLDNSDKLQRIQLLRNCGASWKLKNFEGLDALSICQRKNPDLMSLLKLKGLIGNNVQEAPTEINKKEDGVVSPTFNRNQKNKICELSVVKNDDRAIDKEQENINNLFSNHCNSFSNLKMAVNQVKDINCKKNDDGGDNILMTILKCTRLADEKKIERIRFLLSRGASWKATNNSSVNAVNVGLKYCPQLMNTLIEQGRVDQHALKKCSRLLPTSYSNQNTVKDTKLPKTAIVNDHIQLVDHAINDNNKALFPELYQDIDQFKTAVLKLPDLNSTWISGNTILMTILQSPFLDSQEKIEKIEILVQLGASWYATNEHGKNAIDVGLKACPKILAKLIRADSVKQDNIFQSKVKERAELLTRTGKFQTENAFDISQKDNVVELSCRKDNTNRKLFTHYCKGMDRFKEIIKESSNLNCRNDGKVGNTVLILILLNETMDDGVKVDRIKLLVSSGASWYTANNCGMNAIDIGLQSCPKFLADLIEQGLVGELSEHDTDSLIDQSSNGITVSTNQSYSTSDSDASASTPLVQGQEKDDAMLKLSYCNSIDKFRDSIQKLSNINVRNSGKSGDTILMTILQIKRLDEPSKIERIKILLSSKASWYATNNRGQNAIDLCLQKYPDLLAKLIRMKLIKQDDIFKSVAQEKATMIQSIIGSDRNGKRSANMKTCQNSIGRNGNSKFIELISSTETLNDPIIFTCYCGNMDKFKDVVQAAKTLDCRNSGKIGNTLLMMLLQSKRLDKNSKIERIKLVVSFGASWYAVNKQGQNAIDIGLQLCPDLLASLVEQGLVKYDKSYCIKDHQGVAIDNSSVMPASVPDRKIPPYSSASNAPSIPTYGSNAAYPYIFPSSTTPAFNNSLAPINHNYIHSGLYPSQGLVTSSYIPGQWLGNSPYPDLMPLFAPPVYNARTKYKVFIPVFMLVSTLNTVITQGNIRRTYALKI</sequence>
<dbReference type="CDD" id="cd00593">
    <property type="entry name" value="RIBOc"/>
    <property type="match status" value="1"/>
</dbReference>
<evidence type="ECO:0000313" key="5">
    <source>
        <dbReference type="EMBL" id="EDV23873.1"/>
    </source>
</evidence>
<dbReference type="Gene3D" id="1.10.1520.10">
    <property type="entry name" value="Ribonuclease III domain"/>
    <property type="match status" value="1"/>
</dbReference>
<organism evidence="5 6">
    <name type="scientific">Trichoplax adhaerens</name>
    <name type="common">Trichoplax reptans</name>
    <dbReference type="NCBI Taxonomy" id="10228"/>
    <lineage>
        <taxon>Eukaryota</taxon>
        <taxon>Metazoa</taxon>
        <taxon>Placozoa</taxon>
        <taxon>Uniplacotomia</taxon>
        <taxon>Trichoplacea</taxon>
        <taxon>Trichoplacidae</taxon>
        <taxon>Trichoplax</taxon>
    </lineage>
</organism>
<dbReference type="InParanoid" id="B3RZN6"/>
<dbReference type="SUPFAM" id="SSF69065">
    <property type="entry name" value="RNase III domain-like"/>
    <property type="match status" value="1"/>
</dbReference>
<name>B3RZN6_TRIAD</name>
<reference evidence="5 6" key="1">
    <citation type="journal article" date="2008" name="Nature">
        <title>The Trichoplax genome and the nature of placozoans.</title>
        <authorList>
            <person name="Srivastava M."/>
            <person name="Begovic E."/>
            <person name="Chapman J."/>
            <person name="Putnam N.H."/>
            <person name="Hellsten U."/>
            <person name="Kawashima T."/>
            <person name="Kuo A."/>
            <person name="Mitros T."/>
            <person name="Salamov A."/>
            <person name="Carpenter M.L."/>
            <person name="Signorovitch A.Y."/>
            <person name="Moreno M.A."/>
            <person name="Kamm K."/>
            <person name="Grimwood J."/>
            <person name="Schmutz J."/>
            <person name="Shapiro H."/>
            <person name="Grigoriev I.V."/>
            <person name="Buss L.W."/>
            <person name="Schierwater B."/>
            <person name="Dellaporta S.L."/>
            <person name="Rokhsar D.S."/>
        </authorList>
    </citation>
    <scope>NUCLEOTIDE SEQUENCE [LARGE SCALE GENOMIC DNA]</scope>
    <source>
        <strain evidence="5 6">Grell-BS-1999</strain>
    </source>
</reference>
<dbReference type="PhylomeDB" id="B3RZN6"/>
<dbReference type="KEGG" id="tad:TRIADDRAFT_57519"/>
<dbReference type="RefSeq" id="XP_002113399.1">
    <property type="nucleotide sequence ID" value="XM_002113363.1"/>
</dbReference>
<feature type="domain" description="RNase III" evidence="4">
    <location>
        <begin position="26"/>
        <end position="152"/>
    </location>
</feature>
<keyword evidence="1" id="KW-0677">Repeat</keyword>
<dbReference type="GeneID" id="6754612"/>
<keyword evidence="2" id="KW-0040">ANK repeat</keyword>
<dbReference type="SUPFAM" id="SSF48403">
    <property type="entry name" value="Ankyrin repeat"/>
    <property type="match status" value="3"/>
</dbReference>
<dbReference type="PANTHER" id="PTHR24134">
    <property type="entry name" value="ANKYRIN REPEAT-CONTAINING PROTEIN DDB_G0279043"/>
    <property type="match status" value="1"/>
</dbReference>
<dbReference type="InterPro" id="IPR036389">
    <property type="entry name" value="RNase_III_sf"/>
</dbReference>
<dbReference type="PANTHER" id="PTHR24134:SF9">
    <property type="entry name" value="ANKYRIN REPEAT AND SOCS BOX PROTEIN 8"/>
    <property type="match status" value="1"/>
</dbReference>
<feature type="region of interest" description="Disordered" evidence="3">
    <location>
        <begin position="1012"/>
        <end position="1033"/>
    </location>
</feature>
<dbReference type="CTD" id="6754612"/>
<dbReference type="InterPro" id="IPR036770">
    <property type="entry name" value="Ankyrin_rpt-contain_sf"/>
</dbReference>
<keyword evidence="6" id="KW-1185">Reference proteome</keyword>
<accession>B3RZN6</accession>
<evidence type="ECO:0000256" key="1">
    <source>
        <dbReference type="ARBA" id="ARBA00022737"/>
    </source>
</evidence>
<dbReference type="InterPro" id="IPR000999">
    <property type="entry name" value="RNase_III_dom"/>
</dbReference>